<accession>A0A2S6HE37</accession>
<proteinExistence type="predicted"/>
<dbReference type="Gene3D" id="1.25.40.380">
    <property type="entry name" value="Protein of unknown function DUF1810"/>
    <property type="match status" value="1"/>
</dbReference>
<dbReference type="EMBL" id="PTIZ01000005">
    <property type="protein sequence ID" value="PPK75759.1"/>
    <property type="molecule type" value="Genomic_DNA"/>
</dbReference>
<dbReference type="RefSeq" id="WP_104428973.1">
    <property type="nucleotide sequence ID" value="NZ_PTIZ01000005.1"/>
</dbReference>
<dbReference type="AlphaFoldDB" id="A0A2S6HE37"/>
<evidence type="ECO:0000313" key="2">
    <source>
        <dbReference type="Proteomes" id="UP000240010"/>
    </source>
</evidence>
<comment type="caution">
    <text evidence="1">The sequence shown here is derived from an EMBL/GenBank/DDBJ whole genome shotgun (WGS) entry which is preliminary data.</text>
</comment>
<dbReference type="InterPro" id="IPR014937">
    <property type="entry name" value="DUF1810"/>
</dbReference>
<dbReference type="PIRSF" id="PIRSF008546">
    <property type="entry name" value="UCP008546"/>
    <property type="match status" value="1"/>
</dbReference>
<protein>
    <submittedName>
        <fullName evidence="1">Uncharacterized protein (DUF1810 family)</fullName>
    </submittedName>
</protein>
<dbReference type="Pfam" id="PF08837">
    <property type="entry name" value="DUF1810"/>
    <property type="match status" value="1"/>
</dbReference>
<name>A0A2S6HE37_9GAMM</name>
<dbReference type="InterPro" id="IPR036287">
    <property type="entry name" value="Rv1873-like_sf"/>
</dbReference>
<sequence>MINASNTVDLSRFINAQESIYDSVLAELRNGRKRTHWMWYIFPQIDGLGHSATSKHYAIKSIEEARQYLNHPVLGQRLLECAEAVFAIEGRSIPEIFGYPDNLKLKSSMTLFAYVAAPCSVFARILDKYFNGEQDALTLQLLEKLKAK</sequence>
<organism evidence="1 2">
    <name type="scientific">Methylobacter tundripaludum</name>
    <dbReference type="NCBI Taxonomy" id="173365"/>
    <lineage>
        <taxon>Bacteria</taxon>
        <taxon>Pseudomonadati</taxon>
        <taxon>Pseudomonadota</taxon>
        <taxon>Gammaproteobacteria</taxon>
        <taxon>Methylococcales</taxon>
        <taxon>Methylococcaceae</taxon>
        <taxon>Methylobacter</taxon>
    </lineage>
</organism>
<reference evidence="1 2" key="1">
    <citation type="submission" date="2018-02" db="EMBL/GenBank/DDBJ databases">
        <title>Subsurface microbial communities from deep shales in Ohio and West Virginia, USA.</title>
        <authorList>
            <person name="Wrighton K."/>
        </authorList>
    </citation>
    <scope>NUCLEOTIDE SEQUENCE [LARGE SCALE GENOMIC DNA]</scope>
    <source>
        <strain evidence="1 2">OWC-DMM</strain>
    </source>
</reference>
<dbReference type="Proteomes" id="UP000240010">
    <property type="component" value="Unassembled WGS sequence"/>
</dbReference>
<dbReference type="SUPFAM" id="SSF140736">
    <property type="entry name" value="Rv1873-like"/>
    <property type="match status" value="1"/>
</dbReference>
<evidence type="ECO:0000313" key="1">
    <source>
        <dbReference type="EMBL" id="PPK75759.1"/>
    </source>
</evidence>
<gene>
    <name evidence="1" type="ORF">B0F87_105231</name>
</gene>